<proteinExistence type="predicted"/>
<dbReference type="PANTHER" id="PTHR12126:SF11">
    <property type="entry name" value="NADH DEHYDROGENASE [UBIQUINONE] 1 ALPHA SUBCOMPLEX SUBUNIT 9, MITOCHONDRIAL"/>
    <property type="match status" value="1"/>
</dbReference>
<evidence type="ECO:0000256" key="1">
    <source>
        <dbReference type="SAM" id="MobiDB-lite"/>
    </source>
</evidence>
<dbReference type="InterPro" id="IPR036291">
    <property type="entry name" value="NAD(P)-bd_dom_sf"/>
</dbReference>
<organism evidence="3 4">
    <name type="scientific">Novosphingobium capsulatum</name>
    <dbReference type="NCBI Taxonomy" id="13688"/>
    <lineage>
        <taxon>Bacteria</taxon>
        <taxon>Pseudomonadati</taxon>
        <taxon>Pseudomonadota</taxon>
        <taxon>Alphaproteobacteria</taxon>
        <taxon>Sphingomonadales</taxon>
        <taxon>Sphingomonadaceae</taxon>
        <taxon>Novosphingobium</taxon>
    </lineage>
</organism>
<reference evidence="3 4" key="1">
    <citation type="submission" date="2023-07" db="EMBL/GenBank/DDBJ databases">
        <title>Sorghum-associated microbial communities from plants grown in Nebraska, USA.</title>
        <authorList>
            <person name="Schachtman D."/>
        </authorList>
    </citation>
    <scope>NUCLEOTIDE SEQUENCE [LARGE SCALE GENOMIC DNA]</scope>
    <source>
        <strain evidence="3 4">DS1027</strain>
    </source>
</reference>
<evidence type="ECO:0000313" key="4">
    <source>
        <dbReference type="Proteomes" id="UP001184150"/>
    </source>
</evidence>
<comment type="caution">
    <text evidence="3">The sequence shown here is derived from an EMBL/GenBank/DDBJ whole genome shotgun (WGS) entry which is preliminary data.</text>
</comment>
<dbReference type="EMBL" id="JAVDRD010000016">
    <property type="protein sequence ID" value="MDR6513185.1"/>
    <property type="molecule type" value="Genomic_DNA"/>
</dbReference>
<keyword evidence="4" id="KW-1185">Reference proteome</keyword>
<feature type="region of interest" description="Disordered" evidence="1">
    <location>
        <begin position="1"/>
        <end position="25"/>
    </location>
</feature>
<dbReference type="Proteomes" id="UP001184150">
    <property type="component" value="Unassembled WGS sequence"/>
</dbReference>
<dbReference type="InterPro" id="IPR016040">
    <property type="entry name" value="NAD(P)-bd_dom"/>
</dbReference>
<dbReference type="Gene3D" id="3.40.50.720">
    <property type="entry name" value="NAD(P)-binding Rossmann-like Domain"/>
    <property type="match status" value="1"/>
</dbReference>
<dbReference type="CDD" id="cd05271">
    <property type="entry name" value="NDUFA9_like_SDR_a"/>
    <property type="match status" value="1"/>
</dbReference>
<evidence type="ECO:0000313" key="3">
    <source>
        <dbReference type="EMBL" id="MDR6513185.1"/>
    </source>
</evidence>
<dbReference type="InterPro" id="IPR051207">
    <property type="entry name" value="ComplexI_NDUFA9_subunit"/>
</dbReference>
<feature type="domain" description="NAD(P)-binding" evidence="2">
    <location>
        <begin position="40"/>
        <end position="155"/>
    </location>
</feature>
<name>A0ABU1MS64_9SPHN</name>
<accession>A0ABU1MS64</accession>
<dbReference type="PANTHER" id="PTHR12126">
    <property type="entry name" value="NADH-UBIQUINONE OXIDOREDUCTASE 39 KDA SUBUNIT-RELATED"/>
    <property type="match status" value="1"/>
</dbReference>
<evidence type="ECO:0000259" key="2">
    <source>
        <dbReference type="Pfam" id="PF13460"/>
    </source>
</evidence>
<sequence length="338" mass="35318">MKHGVERPARRFFSQTDQGGTGKAMGNVRDLEDKLVVLVGGSGFFGSHLAQELLERGARLRVCSRHVERGYAIKALGNLGQVQFLRVNVQNERSLAAAFLGADAVVNLVGAFKGDLDAVQGRGAGRVAALAKDAGAQAFVHVSAIGADAGSPVAYARTKAEGEAAVAAAFPGAVVVRPSVMFGADDAFLNLFGKVISQFPVVPVFGPEGRLQPVFVDDAACAIATILSDFPAQAGKTFELAGPEVLTMMDINQRIAKAQGRKPVLVPVGDAMAGLFASLPGTPLSRDQLALLKAGSVASGTLPGLAELGLRARPLGLFLDRWMLRYRKAGRFGVKSLG</sequence>
<protein>
    <submittedName>
        <fullName evidence="3">NADH dehydrogenase</fullName>
    </submittedName>
</protein>
<dbReference type="SUPFAM" id="SSF51735">
    <property type="entry name" value="NAD(P)-binding Rossmann-fold domains"/>
    <property type="match status" value="1"/>
</dbReference>
<gene>
    <name evidence="3" type="ORF">J2792_004077</name>
</gene>
<dbReference type="Pfam" id="PF13460">
    <property type="entry name" value="NAD_binding_10"/>
    <property type="match status" value="1"/>
</dbReference>